<sequence length="131" mass="14131">MIVNKLRCTSSKEVGEAGIFTWNVRSDLVFGDSAIAGLFRFNAESALGGQRMTAYLSRNHPDDLSMVALELHAAMTSGAPYRCDYRVRDADANSAGWRRSAVVFAAVTGNRSSSQGSYTPSINSRDGRSSS</sequence>
<keyword evidence="2" id="KW-0614">Plasmid</keyword>
<protein>
    <submittedName>
        <fullName evidence="2">Uncharacterized protein</fullName>
    </submittedName>
</protein>
<proteinExistence type="predicted"/>
<dbReference type="SUPFAM" id="SSF55785">
    <property type="entry name" value="PYP-like sensor domain (PAS domain)"/>
    <property type="match status" value="1"/>
</dbReference>
<feature type="compositionally biased region" description="Polar residues" evidence="1">
    <location>
        <begin position="110"/>
        <end position="124"/>
    </location>
</feature>
<keyword evidence="3" id="KW-1185">Reference proteome</keyword>
<feature type="region of interest" description="Disordered" evidence="1">
    <location>
        <begin position="110"/>
        <end position="131"/>
    </location>
</feature>
<name>A0A387G2A3_9HYPH</name>
<gene>
    <name evidence="2" type="ORF">CCGE525_25090</name>
</gene>
<evidence type="ECO:0000313" key="2">
    <source>
        <dbReference type="EMBL" id="AYG62122.1"/>
    </source>
</evidence>
<dbReference type="OrthoDB" id="7905807at2"/>
<geneLocation type="plasmid" evidence="3">
    <name>prccge525c</name>
</geneLocation>
<dbReference type="Gene3D" id="3.30.450.20">
    <property type="entry name" value="PAS domain"/>
    <property type="match status" value="1"/>
</dbReference>
<dbReference type="Proteomes" id="UP000282195">
    <property type="component" value="Plasmid pRCCGE525c"/>
</dbReference>
<evidence type="ECO:0000313" key="3">
    <source>
        <dbReference type="Proteomes" id="UP000282195"/>
    </source>
</evidence>
<accession>A0A387G2A3</accession>
<dbReference type="EMBL" id="CP032695">
    <property type="protein sequence ID" value="AYG62122.1"/>
    <property type="molecule type" value="Genomic_DNA"/>
</dbReference>
<dbReference type="KEGG" id="rjg:CCGE525_25090"/>
<dbReference type="RefSeq" id="WP_120707057.1">
    <property type="nucleotide sequence ID" value="NZ_CP032695.1"/>
</dbReference>
<dbReference type="AlphaFoldDB" id="A0A387G2A3"/>
<organism evidence="2 3">
    <name type="scientific">Rhizobium jaguaris</name>
    <dbReference type="NCBI Taxonomy" id="1312183"/>
    <lineage>
        <taxon>Bacteria</taxon>
        <taxon>Pseudomonadati</taxon>
        <taxon>Pseudomonadota</taxon>
        <taxon>Alphaproteobacteria</taxon>
        <taxon>Hyphomicrobiales</taxon>
        <taxon>Rhizobiaceae</taxon>
        <taxon>Rhizobium/Agrobacterium group</taxon>
        <taxon>Rhizobium</taxon>
    </lineage>
</organism>
<dbReference type="InterPro" id="IPR035965">
    <property type="entry name" value="PAS-like_dom_sf"/>
</dbReference>
<evidence type="ECO:0000256" key="1">
    <source>
        <dbReference type="SAM" id="MobiDB-lite"/>
    </source>
</evidence>
<reference evidence="2 3" key="1">
    <citation type="submission" date="2018-10" db="EMBL/GenBank/DDBJ databases">
        <title>Rhizobium etli, R. leguminosarum and a new Rhizobium genospecies from Phaseolus dumosus.</title>
        <authorList>
            <person name="Ramirez-Puebla S.T."/>
            <person name="Rogel-Hernandez M.A."/>
            <person name="Guerrero G."/>
            <person name="Ormeno-Orrillo E."/>
            <person name="Martinez-Romero J.C."/>
            <person name="Negrete-Yankelevich S."/>
            <person name="Martinez-Romero E."/>
        </authorList>
    </citation>
    <scope>NUCLEOTIDE SEQUENCE [LARGE SCALE GENOMIC DNA]</scope>
    <source>
        <strain evidence="2 3">CCGE525</strain>
        <plasmid evidence="3">prccge525c</plasmid>
    </source>
</reference>